<protein>
    <submittedName>
        <fullName evidence="1">Uncharacterized protein</fullName>
    </submittedName>
</protein>
<dbReference type="AlphaFoldDB" id="A0A6B0RE40"/>
<dbReference type="Proteomes" id="UP000322234">
    <property type="component" value="Unassembled WGS sequence"/>
</dbReference>
<evidence type="ECO:0000313" key="2">
    <source>
        <dbReference type="Proteomes" id="UP000322234"/>
    </source>
</evidence>
<evidence type="ECO:0000313" key="1">
    <source>
        <dbReference type="EMBL" id="MXQ88439.1"/>
    </source>
</evidence>
<sequence length="191" mass="20988">MAVLRNGNTFRFLNIHAELSPIAKDPEQHCNVDVSESASPDIGFWPSPILQIHSDSLGLTPDPIPLLIPASGYLIVILGNVNRVTKWLLGENNKLIRVLTNPPAVSSCLFSGTALLVLALGEDIVRIVNMATDWIWESNAKRRSYSLQGSSSPKKQSPQGTPVLERGALECIREDFVTFYGCHDYFSPTIS</sequence>
<dbReference type="EMBL" id="VBQZ03000046">
    <property type="protein sequence ID" value="MXQ88439.1"/>
    <property type="molecule type" value="Genomic_DNA"/>
</dbReference>
<accession>A0A6B0RE40</accession>
<organism evidence="1 2">
    <name type="scientific">Bos mutus</name>
    <name type="common">wild yak</name>
    <dbReference type="NCBI Taxonomy" id="72004"/>
    <lineage>
        <taxon>Eukaryota</taxon>
        <taxon>Metazoa</taxon>
        <taxon>Chordata</taxon>
        <taxon>Craniata</taxon>
        <taxon>Vertebrata</taxon>
        <taxon>Euteleostomi</taxon>
        <taxon>Mammalia</taxon>
        <taxon>Eutheria</taxon>
        <taxon>Laurasiatheria</taxon>
        <taxon>Artiodactyla</taxon>
        <taxon>Ruminantia</taxon>
        <taxon>Pecora</taxon>
        <taxon>Bovidae</taxon>
        <taxon>Bovinae</taxon>
        <taxon>Bos</taxon>
    </lineage>
</organism>
<name>A0A6B0RE40_9CETA</name>
<comment type="caution">
    <text evidence="1">The sequence shown here is derived from an EMBL/GenBank/DDBJ whole genome shotgun (WGS) entry which is preliminary data.</text>
</comment>
<keyword evidence="2" id="KW-1185">Reference proteome</keyword>
<gene>
    <name evidence="1" type="ORF">E5288_WYG006666</name>
</gene>
<reference evidence="1" key="1">
    <citation type="submission" date="2019-10" db="EMBL/GenBank/DDBJ databases">
        <title>The sequence and de novo assembly of the wild yak genome.</title>
        <authorList>
            <person name="Liu Y."/>
        </authorList>
    </citation>
    <scope>NUCLEOTIDE SEQUENCE [LARGE SCALE GENOMIC DNA]</scope>
    <source>
        <strain evidence="1">WY2019</strain>
    </source>
</reference>
<proteinExistence type="predicted"/>